<dbReference type="RefSeq" id="WP_346077093.1">
    <property type="nucleotide sequence ID" value="NZ_BAAATL010000020.1"/>
</dbReference>
<reference evidence="1 2" key="1">
    <citation type="journal article" date="2019" name="Int. J. Syst. Evol. Microbiol.">
        <title>The Global Catalogue of Microorganisms (GCM) 10K type strain sequencing project: providing services to taxonomists for standard genome sequencing and annotation.</title>
        <authorList>
            <consortium name="The Broad Institute Genomics Platform"/>
            <consortium name="The Broad Institute Genome Sequencing Center for Infectious Disease"/>
            <person name="Wu L."/>
            <person name="Ma J."/>
        </authorList>
    </citation>
    <scope>NUCLEOTIDE SEQUENCE [LARGE SCALE GENOMIC DNA]</scope>
    <source>
        <strain evidence="1 2">JCM 6923</strain>
    </source>
</reference>
<protein>
    <submittedName>
        <fullName evidence="1">Uncharacterized protein</fullName>
    </submittedName>
</protein>
<keyword evidence="2" id="KW-1185">Reference proteome</keyword>
<dbReference type="EMBL" id="BAAATL010000020">
    <property type="protein sequence ID" value="GAA2491490.1"/>
    <property type="molecule type" value="Genomic_DNA"/>
</dbReference>
<gene>
    <name evidence="1" type="ORF">GCM10010422_42830</name>
</gene>
<evidence type="ECO:0000313" key="1">
    <source>
        <dbReference type="EMBL" id="GAA2491490.1"/>
    </source>
</evidence>
<comment type="caution">
    <text evidence="1">The sequence shown here is derived from an EMBL/GenBank/DDBJ whole genome shotgun (WGS) entry which is preliminary data.</text>
</comment>
<evidence type="ECO:0000313" key="2">
    <source>
        <dbReference type="Proteomes" id="UP001501721"/>
    </source>
</evidence>
<dbReference type="Proteomes" id="UP001501721">
    <property type="component" value="Unassembled WGS sequence"/>
</dbReference>
<name>A0ABN3LW62_9ACTN</name>
<proteinExistence type="predicted"/>
<accession>A0ABN3LW62</accession>
<sequence>MDEHFTYVALGYSDDFGLTGLAERIHSCGCRIDRTSALALAAESADGSDGAEAVELGEDARRLLSSPVSDEILRTVWVASVGACFDPALHGMDARAWLTELSEVAAGRLRRNKRSYVPPEVRPVRDAGLGRLVVAEIRGLGAVLDRAQGVPGLAAGLEQIVVRADVDLGYRLFLRVLKVSRPRIEKERYDRLLALAEPLGYPLAVVHDGLDVCWPPVDTRRRDMERDFGLSGLAERFAGSWHPHSARETLIDHLSWDGFERTPGTEAALLLEDVLRVLRSDLSTETLTTVWLAASEQGRGIHLFGGDGRRWLEEVVAVCEERLRAVAPAYVPVLRPVDAEAAPGVLRRLREREEHMAGRVVGHGQEALSGSVVTAALERVVARVDPDLGFRLFLRALVALAVPLTREQFAQYEAIGERFRYGESHFFRIEQLVRSD</sequence>
<organism evidence="1 2">
    <name type="scientific">Streptomyces graminearus</name>
    <dbReference type="NCBI Taxonomy" id="284030"/>
    <lineage>
        <taxon>Bacteria</taxon>
        <taxon>Bacillati</taxon>
        <taxon>Actinomycetota</taxon>
        <taxon>Actinomycetes</taxon>
        <taxon>Kitasatosporales</taxon>
        <taxon>Streptomycetaceae</taxon>
        <taxon>Streptomyces</taxon>
    </lineage>
</organism>